<dbReference type="EMBL" id="OW240915">
    <property type="protein sequence ID" value="CAH2284933.1"/>
    <property type="molecule type" value="Genomic_DNA"/>
</dbReference>
<accession>A0AAD1S0S4</accession>
<organism evidence="1 2">
    <name type="scientific">Pelobates cultripes</name>
    <name type="common">Western spadefoot toad</name>
    <dbReference type="NCBI Taxonomy" id="61616"/>
    <lineage>
        <taxon>Eukaryota</taxon>
        <taxon>Metazoa</taxon>
        <taxon>Chordata</taxon>
        <taxon>Craniata</taxon>
        <taxon>Vertebrata</taxon>
        <taxon>Euteleostomi</taxon>
        <taxon>Amphibia</taxon>
        <taxon>Batrachia</taxon>
        <taxon>Anura</taxon>
        <taxon>Pelobatoidea</taxon>
        <taxon>Pelobatidae</taxon>
        <taxon>Pelobates</taxon>
    </lineage>
</organism>
<evidence type="ECO:0000313" key="1">
    <source>
        <dbReference type="EMBL" id="CAH2284933.1"/>
    </source>
</evidence>
<gene>
    <name evidence="1" type="ORF">PECUL_23A054000</name>
</gene>
<keyword evidence="2" id="KW-1185">Reference proteome</keyword>
<name>A0AAD1S0S4_PELCU</name>
<protein>
    <submittedName>
        <fullName evidence="1">Uncharacterized protein</fullName>
    </submittedName>
</protein>
<dbReference type="Proteomes" id="UP001295444">
    <property type="component" value="Chromosome 04"/>
</dbReference>
<reference evidence="1" key="1">
    <citation type="submission" date="2022-03" db="EMBL/GenBank/DDBJ databases">
        <authorList>
            <person name="Alioto T."/>
            <person name="Alioto T."/>
            <person name="Gomez Garrido J."/>
        </authorList>
    </citation>
    <scope>NUCLEOTIDE SEQUENCE</scope>
</reference>
<dbReference type="AlphaFoldDB" id="A0AAD1S0S4"/>
<evidence type="ECO:0000313" key="2">
    <source>
        <dbReference type="Proteomes" id="UP001295444"/>
    </source>
</evidence>
<proteinExistence type="predicted"/>
<sequence>MISVITDDSVEYTPENYLLHLTPMPLTTSKKAIIPYPINAARSLIPTFWRQTSAPATTDWITRVEEIRNIEETILAARRWSQTYQKIWYHWIHWLATK</sequence>